<name>A0A2P5BDK1_PARAD</name>
<comment type="caution">
    <text evidence="1">The sequence shown here is derived from an EMBL/GenBank/DDBJ whole genome shotgun (WGS) entry which is preliminary data.</text>
</comment>
<accession>A0A2P5BDK1</accession>
<proteinExistence type="predicted"/>
<evidence type="ECO:0000313" key="1">
    <source>
        <dbReference type="EMBL" id="PON46874.1"/>
    </source>
</evidence>
<protein>
    <submittedName>
        <fullName evidence="1">Uncharacterized protein</fullName>
    </submittedName>
</protein>
<evidence type="ECO:0000313" key="2">
    <source>
        <dbReference type="Proteomes" id="UP000237105"/>
    </source>
</evidence>
<dbReference type="OrthoDB" id="10518975at2759"/>
<keyword evidence="2" id="KW-1185">Reference proteome</keyword>
<dbReference type="Proteomes" id="UP000237105">
    <property type="component" value="Unassembled WGS sequence"/>
</dbReference>
<organism evidence="1 2">
    <name type="scientific">Parasponia andersonii</name>
    <name type="common">Sponia andersonii</name>
    <dbReference type="NCBI Taxonomy" id="3476"/>
    <lineage>
        <taxon>Eukaryota</taxon>
        <taxon>Viridiplantae</taxon>
        <taxon>Streptophyta</taxon>
        <taxon>Embryophyta</taxon>
        <taxon>Tracheophyta</taxon>
        <taxon>Spermatophyta</taxon>
        <taxon>Magnoliopsida</taxon>
        <taxon>eudicotyledons</taxon>
        <taxon>Gunneridae</taxon>
        <taxon>Pentapetalae</taxon>
        <taxon>rosids</taxon>
        <taxon>fabids</taxon>
        <taxon>Rosales</taxon>
        <taxon>Cannabaceae</taxon>
        <taxon>Parasponia</taxon>
    </lineage>
</organism>
<dbReference type="EMBL" id="JXTB01000304">
    <property type="protein sequence ID" value="PON46874.1"/>
    <property type="molecule type" value="Genomic_DNA"/>
</dbReference>
<sequence length="69" mass="7543">VNHFSPNYSYPIQIPKADPSSVQHEFQILAGPQPLPSLTIDVDPAPVAGAATLRIWACRSILHLLLSRL</sequence>
<feature type="non-terminal residue" evidence="1">
    <location>
        <position position="1"/>
    </location>
</feature>
<dbReference type="AlphaFoldDB" id="A0A2P5BDK1"/>
<gene>
    <name evidence="1" type="ORF">PanWU01x14_248610</name>
</gene>
<reference evidence="2" key="1">
    <citation type="submission" date="2016-06" db="EMBL/GenBank/DDBJ databases">
        <title>Parallel loss of symbiosis genes in relatives of nitrogen-fixing non-legume Parasponia.</title>
        <authorList>
            <person name="Van Velzen R."/>
            <person name="Holmer R."/>
            <person name="Bu F."/>
            <person name="Rutten L."/>
            <person name="Van Zeijl A."/>
            <person name="Liu W."/>
            <person name="Santuari L."/>
            <person name="Cao Q."/>
            <person name="Sharma T."/>
            <person name="Shen D."/>
            <person name="Roswanjaya Y."/>
            <person name="Wardhani T."/>
            <person name="Kalhor M.S."/>
            <person name="Jansen J."/>
            <person name="Van den Hoogen J."/>
            <person name="Gungor B."/>
            <person name="Hartog M."/>
            <person name="Hontelez J."/>
            <person name="Verver J."/>
            <person name="Yang W.-C."/>
            <person name="Schijlen E."/>
            <person name="Repin R."/>
            <person name="Schilthuizen M."/>
            <person name="Schranz E."/>
            <person name="Heidstra R."/>
            <person name="Miyata K."/>
            <person name="Fedorova E."/>
            <person name="Kohlen W."/>
            <person name="Bisseling T."/>
            <person name="Smit S."/>
            <person name="Geurts R."/>
        </authorList>
    </citation>
    <scope>NUCLEOTIDE SEQUENCE [LARGE SCALE GENOMIC DNA]</scope>
    <source>
        <strain evidence="2">cv. WU1-14</strain>
    </source>
</reference>